<accession>G9WL54</accession>
<dbReference type="Proteomes" id="UP000018461">
    <property type="component" value="Unassembled WGS sequence"/>
</dbReference>
<protein>
    <submittedName>
        <fullName evidence="2">Uncharacterized protein</fullName>
    </submittedName>
</protein>
<keyword evidence="1" id="KW-0812">Transmembrane</keyword>
<comment type="caution">
    <text evidence="2">The sequence shown here is derived from an EMBL/GenBank/DDBJ whole genome shotgun (WGS) entry which is preliminary data.</text>
</comment>
<feature type="transmembrane region" description="Helical" evidence="1">
    <location>
        <begin position="74"/>
        <end position="94"/>
    </location>
</feature>
<dbReference type="AlphaFoldDB" id="G9WL54"/>
<keyword evidence="3" id="KW-1185">Reference proteome</keyword>
<dbReference type="RefSeq" id="WP_009535933.1">
    <property type="nucleotide sequence ID" value="NZ_KE148313.1"/>
</dbReference>
<keyword evidence="1" id="KW-1133">Transmembrane helix</keyword>
<dbReference type="EMBL" id="AFZC02000004">
    <property type="protein sequence ID" value="EHL12980.1"/>
    <property type="molecule type" value="Genomic_DNA"/>
</dbReference>
<sequence length="95" mass="10536">MILLTEENVINETKEYLEGGLYSNSLNGFISDFTELFLLLMIIGLSLRLIIGGIKAINEENGLSKFLKASRKKVIAVIIGICMESIILIVKGVYK</sequence>
<reference evidence="2" key="2">
    <citation type="submission" date="2013-03" db="EMBL/GenBank/DDBJ databases">
        <title>The Genome Sequence of Oribacterium sp. ACB1.</title>
        <authorList>
            <consortium name="The Broad Institute Genomics Platform"/>
            <consortium name="The Broad Institute Genome Sequencing Center for Infectious Disease"/>
            <person name="Earl A."/>
            <person name="Ward D."/>
            <person name="Feldgarden M."/>
            <person name="Gevers D."/>
            <person name="Sizova M."/>
            <person name="Hazen A."/>
            <person name="Epstein S."/>
            <person name="Walker B."/>
            <person name="Young S."/>
            <person name="Zeng Q."/>
            <person name="Gargeya S."/>
            <person name="Fitzgerald M."/>
            <person name="Haas B."/>
            <person name="Abouelleil A."/>
            <person name="Allen A.W."/>
            <person name="Alvarado L."/>
            <person name="Arachchi H.M."/>
            <person name="Berlin A.M."/>
            <person name="Chapman S.B."/>
            <person name="Gainer-Dewar J."/>
            <person name="Goldberg J."/>
            <person name="Griggs A."/>
            <person name="Gujja S."/>
            <person name="Hansen M."/>
            <person name="Howarth C."/>
            <person name="Imamovic A."/>
            <person name="Ireland A."/>
            <person name="Larimer J."/>
            <person name="McCowan C."/>
            <person name="Murphy C."/>
            <person name="Pearson M."/>
            <person name="Poon T.W."/>
            <person name="Priest M."/>
            <person name="Roberts A."/>
            <person name="Saif S."/>
            <person name="Shea T."/>
            <person name="Sisk P."/>
            <person name="Sykes S."/>
            <person name="Wortman J."/>
            <person name="Nusbaum C."/>
            <person name="Birren B."/>
        </authorList>
    </citation>
    <scope>NUCLEOTIDE SEQUENCE [LARGE SCALE GENOMIC DNA]</scope>
    <source>
        <strain evidence="2">ACB1</strain>
    </source>
</reference>
<evidence type="ECO:0000313" key="3">
    <source>
        <dbReference type="Proteomes" id="UP000018461"/>
    </source>
</evidence>
<reference evidence="2" key="1">
    <citation type="submission" date="2011-08" db="EMBL/GenBank/DDBJ databases">
        <authorList>
            <consortium name="The Broad Institute Genome Sequencing Platform"/>
            <person name="Earl A."/>
            <person name="Ward D."/>
            <person name="Feldgarden M."/>
            <person name="Gevers D."/>
            <person name="Sizova M."/>
            <person name="Hazen A."/>
            <person name="Epstein S."/>
            <person name="Young S.K."/>
            <person name="Zeng Q."/>
            <person name="Gargeya S."/>
            <person name="Fitzgerald M."/>
            <person name="Haas B."/>
            <person name="Abouelleil A."/>
            <person name="Alvarado L."/>
            <person name="Arachchi H.M."/>
            <person name="Berlin A."/>
            <person name="Brown A."/>
            <person name="Chapman S.B."/>
            <person name="Chen Z."/>
            <person name="Dunbar C."/>
            <person name="Freedman E."/>
            <person name="Gearin G."/>
            <person name="Gellesch M."/>
            <person name="Goldberg J."/>
            <person name="Griggs A."/>
            <person name="Gujja S."/>
            <person name="Heiman D."/>
            <person name="Howarth C."/>
            <person name="Larson L."/>
            <person name="Lui A."/>
            <person name="MacDonald P.J.P."/>
            <person name="Montmayeur A."/>
            <person name="Murphy C."/>
            <person name="Neiman D."/>
            <person name="Pearson M."/>
            <person name="Priest M."/>
            <person name="Roberts A."/>
            <person name="Saif S."/>
            <person name="Shea T."/>
            <person name="Shenoy N."/>
            <person name="Sisk P."/>
            <person name="Stolte C."/>
            <person name="Sykes S."/>
            <person name="Wortman J."/>
            <person name="Nusbaum C."/>
            <person name="Birren B."/>
        </authorList>
    </citation>
    <scope>NUCLEOTIDE SEQUENCE</scope>
    <source>
        <strain evidence="2">ACB1</strain>
    </source>
</reference>
<evidence type="ECO:0000313" key="2">
    <source>
        <dbReference type="EMBL" id="EHL12980.1"/>
    </source>
</evidence>
<dbReference type="STRING" id="796943.HMPREF9625_02111"/>
<dbReference type="HOGENOM" id="CLU_2370116_0_0_9"/>
<keyword evidence="1" id="KW-0472">Membrane</keyword>
<organism evidence="2 3">
    <name type="scientific">Oribacterium parvum ACB1</name>
    <dbReference type="NCBI Taxonomy" id="796943"/>
    <lineage>
        <taxon>Bacteria</taxon>
        <taxon>Bacillati</taxon>
        <taxon>Bacillota</taxon>
        <taxon>Clostridia</taxon>
        <taxon>Lachnospirales</taxon>
        <taxon>Lachnospiraceae</taxon>
        <taxon>Oribacterium</taxon>
    </lineage>
</organism>
<name>G9WL54_9FIRM</name>
<proteinExistence type="predicted"/>
<gene>
    <name evidence="2" type="ORF">HMPREF9625_02111</name>
</gene>
<feature type="transmembrane region" description="Helical" evidence="1">
    <location>
        <begin position="36"/>
        <end position="54"/>
    </location>
</feature>
<evidence type="ECO:0000256" key="1">
    <source>
        <dbReference type="SAM" id="Phobius"/>
    </source>
</evidence>
<dbReference type="PATRIC" id="fig|796943.3.peg.471"/>